<evidence type="ECO:0000256" key="4">
    <source>
        <dbReference type="ARBA" id="ARBA00022553"/>
    </source>
</evidence>
<keyword evidence="8" id="KW-0732">Signal</keyword>
<keyword evidence="3" id="KW-0723">Serine/threonine-protein kinase</keyword>
<dbReference type="Pfam" id="PF00560">
    <property type="entry name" value="LRR_1"/>
    <property type="match status" value="4"/>
</dbReference>
<gene>
    <name evidence="24" type="primary">LOC116215690</name>
</gene>
<evidence type="ECO:0000256" key="6">
    <source>
        <dbReference type="ARBA" id="ARBA00022679"/>
    </source>
</evidence>
<evidence type="ECO:0000256" key="12">
    <source>
        <dbReference type="ARBA" id="ARBA00022840"/>
    </source>
</evidence>
<evidence type="ECO:0000256" key="1">
    <source>
        <dbReference type="ARBA" id="ARBA00004479"/>
    </source>
</evidence>
<keyword evidence="16" id="KW-0325">Glycoprotein</keyword>
<keyword evidence="5" id="KW-0433">Leucine-rich repeat</keyword>
<reference evidence="23" key="1">
    <citation type="journal article" date="2020" name="Plant Biotechnol. J.">
        <title>The pomegranate (Punica granatum L.) draft genome dissects genetic divergence between soft- and hard-seeded cultivars.</title>
        <authorList>
            <person name="Luo X."/>
            <person name="Li H."/>
            <person name="Wu Z."/>
            <person name="Yao W."/>
            <person name="Zhao P."/>
            <person name="Cao D."/>
            <person name="Yu H."/>
            <person name="Li K."/>
            <person name="Poudel K."/>
            <person name="Zhao D."/>
            <person name="Zhang F."/>
            <person name="Xia X."/>
            <person name="Chen L."/>
            <person name="Wang Q."/>
            <person name="Jing D."/>
            <person name="Cao S."/>
        </authorList>
    </citation>
    <scope>NUCLEOTIDE SEQUENCE [LARGE SCALE GENOMIC DNA]</scope>
    <source>
        <strain evidence="23">cv. Tunisia</strain>
    </source>
</reference>
<evidence type="ECO:0000256" key="21">
    <source>
        <dbReference type="SAM" id="Phobius"/>
    </source>
</evidence>
<evidence type="ECO:0000256" key="8">
    <source>
        <dbReference type="ARBA" id="ARBA00022729"/>
    </source>
</evidence>
<keyword evidence="6" id="KW-0808">Transferase</keyword>
<keyword evidence="10 19" id="KW-0547">Nucleotide-binding</keyword>
<keyword evidence="9" id="KW-0677">Repeat</keyword>
<accession>A0A6P8EBH9</accession>
<keyword evidence="7 21" id="KW-0812">Transmembrane</keyword>
<evidence type="ECO:0000256" key="2">
    <source>
        <dbReference type="ARBA" id="ARBA00012513"/>
    </source>
</evidence>
<keyword evidence="15" id="KW-0675">Receptor</keyword>
<dbReference type="PROSITE" id="PS00108">
    <property type="entry name" value="PROTEIN_KINASE_ST"/>
    <property type="match status" value="1"/>
</dbReference>
<dbReference type="FunFam" id="3.30.200.20:FF:000217">
    <property type="entry name" value="probable LRR receptor-like serine/threonine-protein kinase At1g53430"/>
    <property type="match status" value="1"/>
</dbReference>
<comment type="subcellular location">
    <subcellularLocation>
        <location evidence="1">Membrane</location>
        <topology evidence="1">Single-pass type I membrane protein</topology>
    </subcellularLocation>
</comment>
<dbReference type="SUPFAM" id="SSF56112">
    <property type="entry name" value="Protein kinase-like (PK-like)"/>
    <property type="match status" value="1"/>
</dbReference>
<dbReference type="GO" id="GO:0005524">
    <property type="term" value="F:ATP binding"/>
    <property type="evidence" value="ECO:0007669"/>
    <property type="project" value="UniProtKB-UniRule"/>
</dbReference>
<dbReference type="RefSeq" id="XP_031407367.1">
    <property type="nucleotide sequence ID" value="XM_031551507.1"/>
</dbReference>
<dbReference type="AlphaFoldDB" id="A0A6P8EBH9"/>
<evidence type="ECO:0000259" key="22">
    <source>
        <dbReference type="PROSITE" id="PS50011"/>
    </source>
</evidence>
<evidence type="ECO:0000256" key="20">
    <source>
        <dbReference type="SAM" id="MobiDB-lite"/>
    </source>
</evidence>
<dbReference type="FunFam" id="3.80.10.10:FF:000452">
    <property type="entry name" value="Probable LRR receptor-like serine/threonine-protein kinase RFK1"/>
    <property type="match status" value="1"/>
</dbReference>
<dbReference type="CDD" id="cd14066">
    <property type="entry name" value="STKc_IRAK"/>
    <property type="match status" value="1"/>
</dbReference>
<dbReference type="InterPro" id="IPR000719">
    <property type="entry name" value="Prot_kinase_dom"/>
</dbReference>
<comment type="catalytic activity">
    <reaction evidence="18">
        <text>L-seryl-[protein] + ATP = O-phospho-L-seryl-[protein] + ADP + H(+)</text>
        <dbReference type="Rhea" id="RHEA:17989"/>
        <dbReference type="Rhea" id="RHEA-COMP:9863"/>
        <dbReference type="Rhea" id="RHEA-COMP:11604"/>
        <dbReference type="ChEBI" id="CHEBI:15378"/>
        <dbReference type="ChEBI" id="CHEBI:29999"/>
        <dbReference type="ChEBI" id="CHEBI:30616"/>
        <dbReference type="ChEBI" id="CHEBI:83421"/>
        <dbReference type="ChEBI" id="CHEBI:456216"/>
        <dbReference type="EC" id="2.7.11.1"/>
    </reaction>
</comment>
<dbReference type="GO" id="GO:0004674">
    <property type="term" value="F:protein serine/threonine kinase activity"/>
    <property type="evidence" value="ECO:0007669"/>
    <property type="project" value="UniProtKB-KW"/>
</dbReference>
<dbReference type="SMART" id="SM00220">
    <property type="entry name" value="S_TKc"/>
    <property type="match status" value="1"/>
</dbReference>
<dbReference type="PROSITE" id="PS50011">
    <property type="entry name" value="PROTEIN_KINASE_DOM"/>
    <property type="match status" value="1"/>
</dbReference>
<evidence type="ECO:0000256" key="7">
    <source>
        <dbReference type="ARBA" id="ARBA00022692"/>
    </source>
</evidence>
<dbReference type="Proteomes" id="UP000515151">
    <property type="component" value="Chromosome 7"/>
</dbReference>
<protein>
    <recommendedName>
        <fullName evidence="2">non-specific serine/threonine protein kinase</fullName>
        <ecNumber evidence="2">2.7.11.1</ecNumber>
    </recommendedName>
</protein>
<dbReference type="GO" id="GO:0016020">
    <property type="term" value="C:membrane"/>
    <property type="evidence" value="ECO:0007669"/>
    <property type="project" value="UniProtKB-SubCell"/>
</dbReference>
<feature type="region of interest" description="Disordered" evidence="20">
    <location>
        <begin position="1016"/>
        <end position="1037"/>
    </location>
</feature>
<dbReference type="Pfam" id="PF07714">
    <property type="entry name" value="PK_Tyr_Ser-Thr"/>
    <property type="match status" value="1"/>
</dbReference>
<dbReference type="InterPro" id="IPR011009">
    <property type="entry name" value="Kinase-like_dom_sf"/>
</dbReference>
<dbReference type="InterPro" id="IPR008271">
    <property type="entry name" value="Ser/Thr_kinase_AS"/>
</dbReference>
<evidence type="ECO:0000256" key="18">
    <source>
        <dbReference type="ARBA" id="ARBA00048679"/>
    </source>
</evidence>
<dbReference type="Gene3D" id="3.80.10.10">
    <property type="entry name" value="Ribonuclease Inhibitor"/>
    <property type="match status" value="2"/>
</dbReference>
<dbReference type="PANTHER" id="PTHR48006">
    <property type="entry name" value="LEUCINE-RICH REPEAT-CONTAINING PROTEIN DDB_G0281931-RELATED"/>
    <property type="match status" value="1"/>
</dbReference>
<dbReference type="Pfam" id="PF11721">
    <property type="entry name" value="Malectin"/>
    <property type="match status" value="1"/>
</dbReference>
<dbReference type="PROSITE" id="PS00107">
    <property type="entry name" value="PROTEIN_KINASE_ATP"/>
    <property type="match status" value="1"/>
</dbReference>
<evidence type="ECO:0000256" key="3">
    <source>
        <dbReference type="ARBA" id="ARBA00022527"/>
    </source>
</evidence>
<proteinExistence type="predicted"/>
<feature type="domain" description="Protein kinase" evidence="22">
    <location>
        <begin position="711"/>
        <end position="991"/>
    </location>
</feature>
<evidence type="ECO:0000256" key="19">
    <source>
        <dbReference type="PROSITE-ProRule" id="PRU10141"/>
    </source>
</evidence>
<dbReference type="OrthoDB" id="4062651at2759"/>
<dbReference type="GeneID" id="116215690"/>
<name>A0A6P8EBH9_PUNGR</name>
<evidence type="ECO:0000256" key="9">
    <source>
        <dbReference type="ARBA" id="ARBA00022737"/>
    </source>
</evidence>
<feature type="binding site" evidence="19">
    <location>
        <position position="739"/>
    </location>
    <ligand>
        <name>ATP</name>
        <dbReference type="ChEBI" id="CHEBI:30616"/>
    </ligand>
</feature>
<evidence type="ECO:0000256" key="11">
    <source>
        <dbReference type="ARBA" id="ARBA00022777"/>
    </source>
</evidence>
<dbReference type="Gene3D" id="1.10.510.10">
    <property type="entry name" value="Transferase(Phosphotransferase) domain 1"/>
    <property type="match status" value="1"/>
</dbReference>
<dbReference type="InterPro" id="IPR021720">
    <property type="entry name" value="Malectin_dom"/>
</dbReference>
<sequence>MIAEHVVYVSFLWNSLLRLSTSFCLLISQLFSSRLIRKSMESALLRMFHCQLVFTYILFFCLKTSGSYGATLPKDEVKALRDIAATLGKKGWNFTGVPCSRQSPWITAKENNVTCDCSFSDHSVCHVVSIILQEQSLPGTLPSQLIRLPYLKIIDLQRNYLSGRIPPTWGSMAYLQTITLSGNRLTGPIPKEIGNISTLVELQLEDNQLSGVLPLELGNLSQLRRLLLTSNNFTGQLPETFVNLIALLDVWLGDNRFTGKVPDFIRNWLHLERLFIQASGFEGPICEGIGVLQNLSDLRITDLNGLAEARFPKLNSRKFKKLILRSCNFIGPLPPYLGEMSILRVLDLSFNKLVGEIPRSYRNLPELEYMYLTGNQLNGSISDWVTENNVHADLSYNNFNAEGHQCQEGPVNLFANSPESRANKSINDGDFSGILYPPNSKMISCLEACHGQRQHSIFINCGGKELTIGSTKYDDDIVSVTSASFDRDLSHNWAISSTGNFLDFDGIPIYIAQNTSRLSMDNSVLYMSARISPISLTYYGFYLTNGTYNVSLYFAEIVFTGDRNYSSLGRRYFDVYIQGKMVLKDFNIEDEAGGAGKLTIKSFNANVTGGTLEIRLHWAGRGTVATPERGVYGPLISAISAVNRDYKEPRHGSRLSVAVVSEVVAGITAFIFLVIGILWRSRRPGPLYTSERELQNGSFTLRHIKAATNNFSAANKIGEGGFGCVYKGLLSDGTAIAVKQLSNNSNQGNREFMNEIAMISALQHPHLVKLYGCCIERDQLLLVYEYLENNNLARALFGPEEFQLNLDWWTRHMICVGIARGLAFLHEESRLKIVHRDIKATNILLDENLNPKISDFGLAKLFEDDNTHISTRIAGTFGYMAPEYAMYGYLTDKADIYSFGIVALEIVAGRGNSSYRHKGGCLYLLDWAHVLNARGTLMDLMDRRLGSDFDKDQVMVMIRVALLCTSVSPLVRPAMSSVVRMLEGDEEAPEITPDIRFSLCEEDKIEAMRKHFMGCEGEGEPSKVNAESHNTEVPAASSASVKDLYPIFWNTDTRQNSD</sequence>
<evidence type="ECO:0000256" key="15">
    <source>
        <dbReference type="ARBA" id="ARBA00023170"/>
    </source>
</evidence>
<dbReference type="EC" id="2.7.11.1" evidence="2"/>
<evidence type="ECO:0000313" key="24">
    <source>
        <dbReference type="RefSeq" id="XP_031407367.1"/>
    </source>
</evidence>
<dbReference type="Gene3D" id="2.60.120.430">
    <property type="entry name" value="Galactose-binding lectin"/>
    <property type="match status" value="1"/>
</dbReference>
<dbReference type="InterPro" id="IPR017441">
    <property type="entry name" value="Protein_kinase_ATP_BS"/>
</dbReference>
<dbReference type="InterPro" id="IPR032675">
    <property type="entry name" value="LRR_dom_sf"/>
</dbReference>
<keyword evidence="11" id="KW-0418">Kinase</keyword>
<comment type="catalytic activity">
    <reaction evidence="17">
        <text>L-threonyl-[protein] + ATP = O-phospho-L-threonyl-[protein] + ADP + H(+)</text>
        <dbReference type="Rhea" id="RHEA:46608"/>
        <dbReference type="Rhea" id="RHEA-COMP:11060"/>
        <dbReference type="Rhea" id="RHEA-COMP:11605"/>
        <dbReference type="ChEBI" id="CHEBI:15378"/>
        <dbReference type="ChEBI" id="CHEBI:30013"/>
        <dbReference type="ChEBI" id="CHEBI:30616"/>
        <dbReference type="ChEBI" id="CHEBI:61977"/>
        <dbReference type="ChEBI" id="CHEBI:456216"/>
        <dbReference type="EC" id="2.7.11.1"/>
    </reaction>
</comment>
<dbReference type="InterPro" id="IPR001611">
    <property type="entry name" value="Leu-rich_rpt"/>
</dbReference>
<evidence type="ECO:0000256" key="14">
    <source>
        <dbReference type="ARBA" id="ARBA00023136"/>
    </source>
</evidence>
<keyword evidence="12 19" id="KW-0067">ATP-binding</keyword>
<feature type="transmembrane region" description="Helical" evidence="21">
    <location>
        <begin position="655"/>
        <end position="679"/>
    </location>
</feature>
<keyword evidence="23" id="KW-1185">Reference proteome</keyword>
<organism evidence="23 24">
    <name type="scientific">Punica granatum</name>
    <name type="common">Pomegranate</name>
    <dbReference type="NCBI Taxonomy" id="22663"/>
    <lineage>
        <taxon>Eukaryota</taxon>
        <taxon>Viridiplantae</taxon>
        <taxon>Streptophyta</taxon>
        <taxon>Embryophyta</taxon>
        <taxon>Tracheophyta</taxon>
        <taxon>Spermatophyta</taxon>
        <taxon>Magnoliopsida</taxon>
        <taxon>eudicotyledons</taxon>
        <taxon>Gunneridae</taxon>
        <taxon>Pentapetalae</taxon>
        <taxon>rosids</taxon>
        <taxon>malvids</taxon>
        <taxon>Myrtales</taxon>
        <taxon>Lythraceae</taxon>
        <taxon>Punica</taxon>
    </lineage>
</organism>
<dbReference type="FunFam" id="1.10.510.10:FF:000044">
    <property type="entry name" value="Putative LRR receptor-like serine/threonine-protein kinase"/>
    <property type="match status" value="1"/>
</dbReference>
<dbReference type="InterPro" id="IPR051824">
    <property type="entry name" value="LRR_Rcpt-Like_S/T_Kinase"/>
</dbReference>
<evidence type="ECO:0000256" key="5">
    <source>
        <dbReference type="ARBA" id="ARBA00022614"/>
    </source>
</evidence>
<dbReference type="InterPro" id="IPR001245">
    <property type="entry name" value="Ser-Thr/Tyr_kinase_cat_dom"/>
</dbReference>
<evidence type="ECO:0000256" key="10">
    <source>
        <dbReference type="ARBA" id="ARBA00022741"/>
    </source>
</evidence>
<evidence type="ECO:0000256" key="16">
    <source>
        <dbReference type="ARBA" id="ARBA00023180"/>
    </source>
</evidence>
<evidence type="ECO:0000256" key="13">
    <source>
        <dbReference type="ARBA" id="ARBA00022989"/>
    </source>
</evidence>
<reference evidence="24" key="2">
    <citation type="submission" date="2025-08" db="UniProtKB">
        <authorList>
            <consortium name="RefSeq"/>
        </authorList>
    </citation>
    <scope>IDENTIFICATION</scope>
    <source>
        <tissue evidence="24">Leaf</tissue>
    </source>
</reference>
<dbReference type="Pfam" id="PF13855">
    <property type="entry name" value="LRR_8"/>
    <property type="match status" value="1"/>
</dbReference>
<keyword evidence="4" id="KW-0597">Phosphoprotein</keyword>
<evidence type="ECO:0000313" key="23">
    <source>
        <dbReference type="Proteomes" id="UP000515151"/>
    </source>
</evidence>
<dbReference type="Gene3D" id="3.30.200.20">
    <property type="entry name" value="Phosphorylase Kinase, domain 1"/>
    <property type="match status" value="1"/>
</dbReference>
<dbReference type="SUPFAM" id="SSF52058">
    <property type="entry name" value="L domain-like"/>
    <property type="match status" value="1"/>
</dbReference>
<keyword evidence="13 21" id="KW-1133">Transmembrane helix</keyword>
<keyword evidence="14 21" id="KW-0472">Membrane</keyword>
<evidence type="ECO:0000256" key="17">
    <source>
        <dbReference type="ARBA" id="ARBA00047899"/>
    </source>
</evidence>
<dbReference type="FunFam" id="2.60.120.430:FF:000004">
    <property type="entry name" value="Putative leucine-rich repeat receptor-like serine/threonine-protein kinase"/>
    <property type="match status" value="1"/>
</dbReference>
<dbReference type="PANTHER" id="PTHR48006:SF81">
    <property type="entry name" value="PROTEIN KINASE DOMAIN-CONTAINING PROTEIN"/>
    <property type="match status" value="1"/>
</dbReference>